<sequence>MNPNRANISEASSFYGYNVPELNLYNWKVLTSRAMLKPPFRPAMFEPQGYRSGQGLTRMDVVTQMHGTWTEMEYQGNHNDRKVLDDKRMTGVLYLPWKQNHNLILAGDP</sequence>
<dbReference type="EMBL" id="AVOT02110495">
    <property type="protein sequence ID" value="MBW0581636.1"/>
    <property type="molecule type" value="Genomic_DNA"/>
</dbReference>
<dbReference type="Proteomes" id="UP000765509">
    <property type="component" value="Unassembled WGS sequence"/>
</dbReference>
<evidence type="ECO:0000313" key="2">
    <source>
        <dbReference type="Proteomes" id="UP000765509"/>
    </source>
</evidence>
<reference evidence="1" key="1">
    <citation type="submission" date="2021-03" db="EMBL/GenBank/DDBJ databases">
        <title>Draft genome sequence of rust myrtle Austropuccinia psidii MF-1, a brazilian biotype.</title>
        <authorList>
            <person name="Quecine M.C."/>
            <person name="Pachon D.M.R."/>
            <person name="Bonatelli M.L."/>
            <person name="Correr F.H."/>
            <person name="Franceschini L.M."/>
            <person name="Leite T.F."/>
            <person name="Margarido G.R.A."/>
            <person name="Almeida C.A."/>
            <person name="Ferrarezi J.A."/>
            <person name="Labate C.A."/>
        </authorList>
    </citation>
    <scope>NUCLEOTIDE SEQUENCE</scope>
    <source>
        <strain evidence="1">MF-1</strain>
    </source>
</reference>
<name>A0A9Q3KK92_9BASI</name>
<comment type="caution">
    <text evidence="1">The sequence shown here is derived from an EMBL/GenBank/DDBJ whole genome shotgun (WGS) entry which is preliminary data.</text>
</comment>
<proteinExistence type="predicted"/>
<protein>
    <submittedName>
        <fullName evidence="1">Uncharacterized protein</fullName>
    </submittedName>
</protein>
<dbReference type="AlphaFoldDB" id="A0A9Q3KK92"/>
<evidence type="ECO:0000313" key="1">
    <source>
        <dbReference type="EMBL" id="MBW0581636.1"/>
    </source>
</evidence>
<accession>A0A9Q3KK92</accession>
<organism evidence="1 2">
    <name type="scientific">Austropuccinia psidii MF-1</name>
    <dbReference type="NCBI Taxonomy" id="1389203"/>
    <lineage>
        <taxon>Eukaryota</taxon>
        <taxon>Fungi</taxon>
        <taxon>Dikarya</taxon>
        <taxon>Basidiomycota</taxon>
        <taxon>Pucciniomycotina</taxon>
        <taxon>Pucciniomycetes</taxon>
        <taxon>Pucciniales</taxon>
        <taxon>Sphaerophragmiaceae</taxon>
        <taxon>Austropuccinia</taxon>
    </lineage>
</organism>
<keyword evidence="2" id="KW-1185">Reference proteome</keyword>
<gene>
    <name evidence="1" type="ORF">O181_121351</name>
</gene>